<dbReference type="OrthoDB" id="9974349at2"/>
<evidence type="ECO:0008006" key="9">
    <source>
        <dbReference type="Google" id="ProtNLM"/>
    </source>
</evidence>
<dbReference type="EMBL" id="PPTS01000008">
    <property type="protein sequence ID" value="RDB62977.1"/>
    <property type="molecule type" value="Genomic_DNA"/>
</dbReference>
<dbReference type="AlphaFoldDB" id="A0A369LWF3"/>
<organism evidence="7 8">
    <name type="scientific">Gordonibacter pamelaeae</name>
    <dbReference type="NCBI Taxonomy" id="471189"/>
    <lineage>
        <taxon>Bacteria</taxon>
        <taxon>Bacillati</taxon>
        <taxon>Actinomycetota</taxon>
        <taxon>Coriobacteriia</taxon>
        <taxon>Eggerthellales</taxon>
        <taxon>Eggerthellaceae</taxon>
        <taxon>Gordonibacter</taxon>
    </lineage>
</organism>
<evidence type="ECO:0000256" key="1">
    <source>
        <dbReference type="ARBA" id="ARBA00004167"/>
    </source>
</evidence>
<evidence type="ECO:0000256" key="3">
    <source>
        <dbReference type="ARBA" id="ARBA00022692"/>
    </source>
</evidence>
<name>A0A369LWF3_9ACTN</name>
<comment type="subcellular location">
    <subcellularLocation>
        <location evidence="1">Membrane</location>
        <topology evidence="1">Single-pass membrane protein</topology>
    </subcellularLocation>
</comment>
<dbReference type="Gene3D" id="1.20.1440.20">
    <property type="entry name" value="LemA-like domain"/>
    <property type="match status" value="1"/>
</dbReference>
<evidence type="ECO:0000256" key="6">
    <source>
        <dbReference type="SAM" id="Phobius"/>
    </source>
</evidence>
<keyword evidence="3 6" id="KW-0812">Transmembrane</keyword>
<evidence type="ECO:0000256" key="5">
    <source>
        <dbReference type="ARBA" id="ARBA00023136"/>
    </source>
</evidence>
<evidence type="ECO:0000256" key="2">
    <source>
        <dbReference type="ARBA" id="ARBA00008854"/>
    </source>
</evidence>
<keyword evidence="4 6" id="KW-1133">Transmembrane helix</keyword>
<accession>A0A369LWF3</accession>
<comment type="caution">
    <text evidence="7">The sequence shown here is derived from an EMBL/GenBank/DDBJ whole genome shotgun (WGS) entry which is preliminary data.</text>
</comment>
<evidence type="ECO:0000313" key="7">
    <source>
        <dbReference type="EMBL" id="RDB62977.1"/>
    </source>
</evidence>
<dbReference type="GO" id="GO:0016020">
    <property type="term" value="C:membrane"/>
    <property type="evidence" value="ECO:0007669"/>
    <property type="project" value="UniProtKB-SubCell"/>
</dbReference>
<dbReference type="Pfam" id="PF04011">
    <property type="entry name" value="LemA"/>
    <property type="match status" value="1"/>
</dbReference>
<sequence length="282" mass="30433">MSGPPFWAARSCFRVRQRFAVKLPTSKSPPRPACELALQWADHPCERTARMNLSLIAIVLVGLVAALCGLVVANLKAQQRDVQAAWNRLDGLRRRGMEAVPAFVAAVSQDEAAAQRAASSPSVVRRALDDVAAASRASASAEDPHAAAAADDRLVQAIERVYAAAEVEPGFVASPASRKASAQLDAAMETLAYEQQIYNNVATIAANAQRSFPALLFVKRLGLSEPQRYESEAAARRAALDWTRGSLPSLADASPHVMNPQMLWVSSMADAAMDDRTDERRR</sequence>
<protein>
    <recommendedName>
        <fullName evidence="9">LemA family protein</fullName>
    </recommendedName>
</protein>
<keyword evidence="5 6" id="KW-0472">Membrane</keyword>
<dbReference type="SUPFAM" id="SSF140478">
    <property type="entry name" value="LemA-like"/>
    <property type="match status" value="1"/>
</dbReference>
<gene>
    <name evidence="7" type="ORF">C1877_12645</name>
</gene>
<feature type="transmembrane region" description="Helical" evidence="6">
    <location>
        <begin position="53"/>
        <end position="73"/>
    </location>
</feature>
<evidence type="ECO:0000256" key="4">
    <source>
        <dbReference type="ARBA" id="ARBA00022989"/>
    </source>
</evidence>
<dbReference type="InterPro" id="IPR023353">
    <property type="entry name" value="LemA-like_dom_sf"/>
</dbReference>
<dbReference type="Proteomes" id="UP000254000">
    <property type="component" value="Unassembled WGS sequence"/>
</dbReference>
<keyword evidence="8" id="KW-1185">Reference proteome</keyword>
<comment type="similarity">
    <text evidence="2">Belongs to the LemA family.</text>
</comment>
<reference evidence="7 8" key="1">
    <citation type="journal article" date="2018" name="Elife">
        <title>Discovery and characterization of a prevalent human gut bacterial enzyme sufficient for the inactivation of a family of plant toxins.</title>
        <authorList>
            <person name="Koppel N."/>
            <person name="Bisanz J.E."/>
            <person name="Pandelia M.E."/>
            <person name="Turnbaugh P.J."/>
            <person name="Balskus E.P."/>
        </authorList>
    </citation>
    <scope>NUCLEOTIDE SEQUENCE [LARGE SCALE GENOMIC DNA]</scope>
    <source>
        <strain evidence="7 8">3C</strain>
    </source>
</reference>
<dbReference type="InterPro" id="IPR007156">
    <property type="entry name" value="MamQ_LemA"/>
</dbReference>
<evidence type="ECO:0000313" key="8">
    <source>
        <dbReference type="Proteomes" id="UP000254000"/>
    </source>
</evidence>
<proteinExistence type="inferred from homology"/>